<name>A0A8X6KH88_TRICU</name>
<dbReference type="PANTHER" id="PTHR33273">
    <property type="entry name" value="DOMAIN-CONTAINING PROTEIN, PUTATIVE-RELATED"/>
    <property type="match status" value="1"/>
</dbReference>
<dbReference type="InterPro" id="IPR006579">
    <property type="entry name" value="Pre_C2HC_dom"/>
</dbReference>
<comment type="caution">
    <text evidence="3">The sequence shown here is derived from an EMBL/GenBank/DDBJ whole genome shotgun (WGS) entry which is preliminary data.</text>
</comment>
<feature type="compositionally biased region" description="Low complexity" evidence="1">
    <location>
        <begin position="183"/>
        <end position="203"/>
    </location>
</feature>
<gene>
    <name evidence="3" type="primary">pol_1922</name>
    <name evidence="3" type="ORF">TNCT_460561</name>
</gene>
<sequence>MLPEDKKLRAVIRGLPVYMPPMEIISDLGTQGFCIEECHNMVSRKSGEPMPLFMLSMERSEKHKSIFTTVTSICYIKVKVEILRKKYGPPQCFRCQGFFHSIKFCTRTPRCVKCAENHLAKECEKSFNDKLKCCLCGGEHPENFLGCPKPRIDAEKEKRQQRVARIVPEPPKVSFLEQRAKNAAQRQQPTATTQPGPSTASPPHQNLSIVKILLQTCLIS</sequence>
<dbReference type="EMBL" id="BMAO01031572">
    <property type="protein sequence ID" value="GFQ76025.1"/>
    <property type="molecule type" value="Genomic_DNA"/>
</dbReference>
<keyword evidence="3" id="KW-0548">Nucleotidyltransferase</keyword>
<dbReference type="Pfam" id="PF07530">
    <property type="entry name" value="PRE_C2HC"/>
    <property type="match status" value="1"/>
</dbReference>
<dbReference type="SMART" id="SM00596">
    <property type="entry name" value="PRE_C2HC"/>
    <property type="match status" value="1"/>
</dbReference>
<keyword evidence="3" id="KW-0808">Transferase</keyword>
<evidence type="ECO:0000259" key="2">
    <source>
        <dbReference type="SMART" id="SM00596"/>
    </source>
</evidence>
<keyword evidence="4" id="KW-1185">Reference proteome</keyword>
<evidence type="ECO:0000313" key="4">
    <source>
        <dbReference type="Proteomes" id="UP000887116"/>
    </source>
</evidence>
<feature type="domain" description="Pre-C2HC" evidence="2">
    <location>
        <begin position="21"/>
        <end position="90"/>
    </location>
</feature>
<feature type="region of interest" description="Disordered" evidence="1">
    <location>
        <begin position="178"/>
        <end position="205"/>
    </location>
</feature>
<accession>A0A8X6KH88</accession>
<evidence type="ECO:0000313" key="3">
    <source>
        <dbReference type="EMBL" id="GFQ76025.1"/>
    </source>
</evidence>
<dbReference type="OrthoDB" id="6379801at2759"/>
<reference evidence="3" key="1">
    <citation type="submission" date="2020-07" db="EMBL/GenBank/DDBJ databases">
        <title>Multicomponent nature underlies the extraordinary mechanical properties of spider dragline silk.</title>
        <authorList>
            <person name="Kono N."/>
            <person name="Nakamura H."/>
            <person name="Mori M."/>
            <person name="Yoshida Y."/>
            <person name="Ohtoshi R."/>
            <person name="Malay A.D."/>
            <person name="Moran D.A.P."/>
            <person name="Tomita M."/>
            <person name="Numata K."/>
            <person name="Arakawa K."/>
        </authorList>
    </citation>
    <scope>NUCLEOTIDE SEQUENCE</scope>
</reference>
<dbReference type="PANTHER" id="PTHR33273:SF2">
    <property type="entry name" value="ENDONUCLEASE_EXONUCLEASE_PHOSPHATASE DOMAIN-CONTAINING PROTEIN"/>
    <property type="match status" value="1"/>
</dbReference>
<proteinExistence type="predicted"/>
<dbReference type="GO" id="GO:0003964">
    <property type="term" value="F:RNA-directed DNA polymerase activity"/>
    <property type="evidence" value="ECO:0007669"/>
    <property type="project" value="UniProtKB-KW"/>
</dbReference>
<dbReference type="Proteomes" id="UP000887116">
    <property type="component" value="Unassembled WGS sequence"/>
</dbReference>
<protein>
    <submittedName>
        <fullName evidence="3">RNA-directed DNA polymerase from mobile element jockey</fullName>
    </submittedName>
</protein>
<organism evidence="3 4">
    <name type="scientific">Trichonephila clavata</name>
    <name type="common">Joro spider</name>
    <name type="synonym">Nephila clavata</name>
    <dbReference type="NCBI Taxonomy" id="2740835"/>
    <lineage>
        <taxon>Eukaryota</taxon>
        <taxon>Metazoa</taxon>
        <taxon>Ecdysozoa</taxon>
        <taxon>Arthropoda</taxon>
        <taxon>Chelicerata</taxon>
        <taxon>Arachnida</taxon>
        <taxon>Araneae</taxon>
        <taxon>Araneomorphae</taxon>
        <taxon>Entelegynae</taxon>
        <taxon>Araneoidea</taxon>
        <taxon>Nephilidae</taxon>
        <taxon>Trichonephila</taxon>
    </lineage>
</organism>
<evidence type="ECO:0000256" key="1">
    <source>
        <dbReference type="SAM" id="MobiDB-lite"/>
    </source>
</evidence>
<dbReference type="AlphaFoldDB" id="A0A8X6KH88"/>
<keyword evidence="3" id="KW-0695">RNA-directed DNA polymerase</keyword>